<dbReference type="Proteomes" id="UP000199306">
    <property type="component" value="Unassembled WGS sequence"/>
</dbReference>
<organism evidence="2 3">
    <name type="scientific">Pseudarcicella hirudinis</name>
    <dbReference type="NCBI Taxonomy" id="1079859"/>
    <lineage>
        <taxon>Bacteria</taxon>
        <taxon>Pseudomonadati</taxon>
        <taxon>Bacteroidota</taxon>
        <taxon>Cytophagia</taxon>
        <taxon>Cytophagales</taxon>
        <taxon>Flectobacillaceae</taxon>
        <taxon>Pseudarcicella</taxon>
    </lineage>
</organism>
<protein>
    <recommendedName>
        <fullName evidence="1">DUF4136 domain-containing protein</fullName>
    </recommendedName>
</protein>
<evidence type="ECO:0000313" key="3">
    <source>
        <dbReference type="Proteomes" id="UP000199306"/>
    </source>
</evidence>
<accession>A0A1I5WRN0</accession>
<dbReference type="Pfam" id="PF13590">
    <property type="entry name" value="DUF4136"/>
    <property type="match status" value="1"/>
</dbReference>
<dbReference type="AlphaFoldDB" id="A0A1I5WRN0"/>
<sequence length="181" mass="20978">MKRVQQLLFLAAILGFISCSRQNYLVGSAYHKANDEDEVKYDSFTCIESDSILSYEPVISEISSQMKLRGYANLADKPQIIVFYALFPNEVNLSVLRRTFRGFGKEEFNEELDRIRLKRGTLLIQFIENETNRPIWMGYASGLANKHAIDEKTLHQATRTILDNYRVFAVGYINKVKRRKL</sequence>
<evidence type="ECO:0000313" key="2">
    <source>
        <dbReference type="EMBL" id="SFQ22076.1"/>
    </source>
</evidence>
<proteinExistence type="predicted"/>
<reference evidence="2 3" key="1">
    <citation type="submission" date="2016-10" db="EMBL/GenBank/DDBJ databases">
        <authorList>
            <person name="de Groot N.N."/>
        </authorList>
    </citation>
    <scope>NUCLEOTIDE SEQUENCE [LARGE SCALE GENOMIC DNA]</scope>
    <source>
        <strain evidence="3">E92,LMG 26720,CCM 7988</strain>
    </source>
</reference>
<dbReference type="OrthoDB" id="875766at2"/>
<feature type="domain" description="DUF4136" evidence="1">
    <location>
        <begin position="37"/>
        <end position="165"/>
    </location>
</feature>
<dbReference type="EMBL" id="FOXH01000012">
    <property type="protein sequence ID" value="SFQ22076.1"/>
    <property type="molecule type" value="Genomic_DNA"/>
</dbReference>
<dbReference type="PROSITE" id="PS51257">
    <property type="entry name" value="PROKAR_LIPOPROTEIN"/>
    <property type="match status" value="1"/>
</dbReference>
<keyword evidence="3" id="KW-1185">Reference proteome</keyword>
<dbReference type="InterPro" id="IPR025411">
    <property type="entry name" value="DUF4136"/>
</dbReference>
<gene>
    <name evidence="2" type="ORF">SAMN04515674_112118</name>
</gene>
<dbReference type="RefSeq" id="WP_092018656.1">
    <property type="nucleotide sequence ID" value="NZ_FOXH01000012.1"/>
</dbReference>
<evidence type="ECO:0000259" key="1">
    <source>
        <dbReference type="Pfam" id="PF13590"/>
    </source>
</evidence>
<name>A0A1I5WRN0_9BACT</name>